<dbReference type="CTD" id="124220"/>
<evidence type="ECO:0000256" key="2">
    <source>
        <dbReference type="ARBA" id="ARBA00022734"/>
    </source>
</evidence>
<sequence>MPLGFPQKEPTAIPSCCPGGPTSFLLDGGPRGWGGYKGPGGEHPGTRRCTARTGRRTLVDRSLGTHHPKAMLLWLTLALLWSTTCWAKQMYGEGGGKYFSTSSDCEITGIRVAVGLLGLVKSIQVRCGVSWSTVFGAPGGTTQEFILQPGEHIQMIYGSYRVFIRSLIISTDQGRYATFGKESGNTFIVSPSEDGKVLTGICGQHKLLGLSGLCFEWDYPPEDEEWTTEPNSTRDTQCSS</sequence>
<dbReference type="PANTHER" id="PTHR33589">
    <property type="entry name" value="OS11G0524900 PROTEIN"/>
    <property type="match status" value="1"/>
</dbReference>
<accession>A0A7F8RAA9</accession>
<dbReference type="RefSeq" id="XP_030890345.1">
    <property type="nucleotide sequence ID" value="XM_031034485.1"/>
</dbReference>
<reference evidence="5" key="1">
    <citation type="submission" date="2025-08" db="UniProtKB">
        <authorList>
            <consortium name="RefSeq"/>
        </authorList>
    </citation>
    <scope>IDENTIFICATION</scope>
    <source>
        <tissue evidence="5">Liver</tissue>
    </source>
</reference>
<dbReference type="InterPro" id="IPR036404">
    <property type="entry name" value="Jacalin-like_lectin_dom_sf"/>
</dbReference>
<keyword evidence="2" id="KW-0430">Lectin</keyword>
<dbReference type="SMART" id="SM00915">
    <property type="entry name" value="Jacalin"/>
    <property type="match status" value="1"/>
</dbReference>
<dbReference type="AlphaFoldDB" id="A0A7F8RAA9"/>
<organism evidence="4 5">
    <name type="scientific">Leptonychotes weddellii</name>
    <name type="common">Weddell seal</name>
    <name type="synonym">Otaria weddellii</name>
    <dbReference type="NCBI Taxonomy" id="9713"/>
    <lineage>
        <taxon>Eukaryota</taxon>
        <taxon>Metazoa</taxon>
        <taxon>Chordata</taxon>
        <taxon>Craniata</taxon>
        <taxon>Vertebrata</taxon>
        <taxon>Euteleostomi</taxon>
        <taxon>Mammalia</taxon>
        <taxon>Eutheria</taxon>
        <taxon>Laurasiatheria</taxon>
        <taxon>Carnivora</taxon>
        <taxon>Caniformia</taxon>
        <taxon>Pinnipedia</taxon>
        <taxon>Phocidae</taxon>
        <taxon>Monachinae</taxon>
        <taxon>Lobodontini</taxon>
        <taxon>Leptonychotes</taxon>
    </lineage>
</organism>
<dbReference type="CDD" id="cd09611">
    <property type="entry name" value="Jacalin_ZG16_like"/>
    <property type="match status" value="1"/>
</dbReference>
<dbReference type="InterPro" id="IPR052321">
    <property type="entry name" value="PolyBind_ProtTraffic"/>
</dbReference>
<dbReference type="InterPro" id="IPR001229">
    <property type="entry name" value="Jacalin-like_lectin_dom"/>
</dbReference>
<dbReference type="PANTHER" id="PTHR33589:SF1">
    <property type="entry name" value="ZYMOGEN GRANULE PROTEIN 16 HOMOLOG B"/>
    <property type="match status" value="1"/>
</dbReference>
<dbReference type="Gene3D" id="2.100.10.30">
    <property type="entry name" value="Jacalin-like lectin domain"/>
    <property type="match status" value="1"/>
</dbReference>
<dbReference type="OrthoDB" id="9606821at2759"/>
<dbReference type="PROSITE" id="PS51752">
    <property type="entry name" value="JACALIN_LECTIN"/>
    <property type="match status" value="1"/>
</dbReference>
<name>A0A7F8RAA9_LEPWE</name>
<feature type="domain" description="Jacalin-type lectin" evidence="3">
    <location>
        <begin position="85"/>
        <end position="219"/>
    </location>
</feature>
<dbReference type="GeneID" id="102725820"/>
<dbReference type="GO" id="GO:0005615">
    <property type="term" value="C:extracellular space"/>
    <property type="evidence" value="ECO:0007669"/>
    <property type="project" value="TreeGrafter"/>
</dbReference>
<keyword evidence="4" id="KW-1185">Reference proteome</keyword>
<evidence type="ECO:0000256" key="1">
    <source>
        <dbReference type="ARBA" id="ARBA00022729"/>
    </source>
</evidence>
<keyword evidence="1" id="KW-0732">Signal</keyword>
<dbReference type="SUPFAM" id="SSF51101">
    <property type="entry name" value="Mannose-binding lectins"/>
    <property type="match status" value="1"/>
</dbReference>
<dbReference type="Pfam" id="PF01419">
    <property type="entry name" value="Jacalin"/>
    <property type="match status" value="1"/>
</dbReference>
<evidence type="ECO:0000313" key="4">
    <source>
        <dbReference type="Proteomes" id="UP000245341"/>
    </source>
</evidence>
<gene>
    <name evidence="5" type="primary">ZG16B</name>
</gene>
<protein>
    <submittedName>
        <fullName evidence="5">Zymogen granule protein 16 homolog B</fullName>
    </submittedName>
</protein>
<proteinExistence type="predicted"/>
<evidence type="ECO:0000313" key="5">
    <source>
        <dbReference type="RefSeq" id="XP_030890345.1"/>
    </source>
</evidence>
<dbReference type="Proteomes" id="UP000245341">
    <property type="component" value="Unplaced"/>
</dbReference>
<evidence type="ECO:0000259" key="3">
    <source>
        <dbReference type="PROSITE" id="PS51752"/>
    </source>
</evidence>
<dbReference type="GO" id="GO:0030246">
    <property type="term" value="F:carbohydrate binding"/>
    <property type="evidence" value="ECO:0007669"/>
    <property type="project" value="UniProtKB-KW"/>
</dbReference>
<dbReference type="KEGG" id="lww:102725820"/>